<proteinExistence type="predicted"/>
<dbReference type="OrthoDB" id="7285332at2"/>
<organism evidence="2 3">
    <name type="scientific">Tanticharoenia sakaeratensis NBRC 103193</name>
    <dbReference type="NCBI Taxonomy" id="1231623"/>
    <lineage>
        <taxon>Bacteria</taxon>
        <taxon>Pseudomonadati</taxon>
        <taxon>Pseudomonadota</taxon>
        <taxon>Alphaproteobacteria</taxon>
        <taxon>Acetobacterales</taxon>
        <taxon>Acetobacteraceae</taxon>
        <taxon>Tanticharoenia</taxon>
    </lineage>
</organism>
<accession>A0A0D6MMY7</accession>
<name>A0A0D6MMY7_9PROT</name>
<dbReference type="RefSeq" id="WP_048849861.1">
    <property type="nucleotide sequence ID" value="NZ_BALE01000038.1"/>
</dbReference>
<gene>
    <name evidence="2" type="ORF">Tasa_038_025</name>
</gene>
<dbReference type="EMBL" id="BALE01000038">
    <property type="protein sequence ID" value="GAN55044.1"/>
    <property type="molecule type" value="Genomic_DNA"/>
</dbReference>
<feature type="compositionally biased region" description="Low complexity" evidence="1">
    <location>
        <begin position="22"/>
        <end position="37"/>
    </location>
</feature>
<feature type="compositionally biased region" description="Polar residues" evidence="1">
    <location>
        <begin position="1"/>
        <end position="21"/>
    </location>
</feature>
<protein>
    <submittedName>
        <fullName evidence="2">Uncharacterized protein</fullName>
    </submittedName>
</protein>
<sequence>MNVSQAGPSIPTASVDTTPSQTVSTTGRSATASTASSPVRLLNPDPKIDPALGIVVTSYYSQDGALSYQYPTKTALAHYAVYGLPNSATSASGT</sequence>
<keyword evidence="3" id="KW-1185">Reference proteome</keyword>
<dbReference type="Proteomes" id="UP000032679">
    <property type="component" value="Unassembled WGS sequence"/>
</dbReference>
<feature type="region of interest" description="Disordered" evidence="1">
    <location>
        <begin position="1"/>
        <end position="43"/>
    </location>
</feature>
<reference evidence="2 3" key="1">
    <citation type="submission" date="2012-10" db="EMBL/GenBank/DDBJ databases">
        <title>Genome sequencing of Tanticharoenia sakaeratensis NBRC 103193.</title>
        <authorList>
            <person name="Azuma Y."/>
            <person name="Hadano H."/>
            <person name="Hirakawa H."/>
            <person name="Matsushita K."/>
        </authorList>
    </citation>
    <scope>NUCLEOTIDE SEQUENCE [LARGE SCALE GENOMIC DNA]</scope>
    <source>
        <strain evidence="2 3">NBRC 103193</strain>
    </source>
</reference>
<evidence type="ECO:0000313" key="3">
    <source>
        <dbReference type="Proteomes" id="UP000032679"/>
    </source>
</evidence>
<evidence type="ECO:0000256" key="1">
    <source>
        <dbReference type="SAM" id="MobiDB-lite"/>
    </source>
</evidence>
<dbReference type="AlphaFoldDB" id="A0A0D6MMY7"/>
<comment type="caution">
    <text evidence="2">The sequence shown here is derived from an EMBL/GenBank/DDBJ whole genome shotgun (WGS) entry which is preliminary data.</text>
</comment>
<evidence type="ECO:0000313" key="2">
    <source>
        <dbReference type="EMBL" id="GAN55044.1"/>
    </source>
</evidence>